<sequence length="130" mass="14052">MPFITPYKPAFAALSTHLKSIRDVPLLAAPEVQRGLETLLSFHRTLVGSTPAAPTPYDNNVCIGLPCMPKGLPKDLRKALPKSVVKTLHKSSLLHPVSLLTYGAYTTVAVLAAENHESAAQLLAFHMQQV</sequence>
<organism evidence="1 2">
    <name type="scientific">Kipferlia bialata</name>
    <dbReference type="NCBI Taxonomy" id="797122"/>
    <lineage>
        <taxon>Eukaryota</taxon>
        <taxon>Metamonada</taxon>
        <taxon>Carpediemonas-like organisms</taxon>
        <taxon>Kipferlia</taxon>
    </lineage>
</organism>
<dbReference type="Proteomes" id="UP000265618">
    <property type="component" value="Unassembled WGS sequence"/>
</dbReference>
<gene>
    <name evidence="1" type="ORF">KIPB_012437</name>
</gene>
<keyword evidence="2" id="KW-1185">Reference proteome</keyword>
<name>A0A9K3D8X0_9EUKA</name>
<dbReference type="EMBL" id="BDIP01005495">
    <property type="protein sequence ID" value="GIQ89845.1"/>
    <property type="molecule type" value="Genomic_DNA"/>
</dbReference>
<comment type="caution">
    <text evidence="1">The sequence shown here is derived from an EMBL/GenBank/DDBJ whole genome shotgun (WGS) entry which is preliminary data.</text>
</comment>
<protein>
    <submittedName>
        <fullName evidence="1">Uncharacterized protein</fullName>
    </submittedName>
</protein>
<reference evidence="1 2" key="1">
    <citation type="journal article" date="2018" name="PLoS ONE">
        <title>The draft genome of Kipferlia bialata reveals reductive genome evolution in fornicate parasites.</title>
        <authorList>
            <person name="Tanifuji G."/>
            <person name="Takabayashi S."/>
            <person name="Kume K."/>
            <person name="Takagi M."/>
            <person name="Nakayama T."/>
            <person name="Kamikawa R."/>
            <person name="Inagaki Y."/>
            <person name="Hashimoto T."/>
        </authorList>
    </citation>
    <scope>NUCLEOTIDE SEQUENCE [LARGE SCALE GENOMIC DNA]</scope>
    <source>
        <strain evidence="1">NY0173</strain>
    </source>
</reference>
<dbReference type="AlphaFoldDB" id="A0A9K3D8X0"/>
<evidence type="ECO:0000313" key="2">
    <source>
        <dbReference type="Proteomes" id="UP000265618"/>
    </source>
</evidence>
<evidence type="ECO:0000313" key="1">
    <source>
        <dbReference type="EMBL" id="GIQ89845.1"/>
    </source>
</evidence>
<proteinExistence type="predicted"/>
<accession>A0A9K3D8X0</accession>